<dbReference type="RefSeq" id="YP_003572960.1">
    <property type="nucleotide sequence ID" value="NC_002190.2"/>
</dbReference>
<evidence type="ECO:0000313" key="3">
    <source>
        <dbReference type="EMBL" id="AAR15381.1"/>
    </source>
</evidence>
<gene>
    <name evidence="3" type="primary">NS2</name>
    <name evidence="4" type="synonym">ORF2</name>
</gene>
<protein>
    <submittedName>
        <fullName evidence="3">Nonstructural protein 2</fullName>
    </submittedName>
</protein>
<dbReference type="KEGG" id="vg:1457863"/>
<dbReference type="Proteomes" id="UP000029762">
    <property type="component" value="Segment"/>
</dbReference>
<sequence>MSTDSVNTVIPTTKNGQKIWPRTYCIHVRANQNHLVNCFENARTKLTPAREFLQAFSPQVQIKTLNPLPNNFLICLKNCSSFQTRKTTLKLLQELQHQNKLILRSAWITWEFEREQETEQFNLEVNQKPPLEVLETVMTGVKRDREELLTSVTHQIPPDQMTKIWVHHIEIKEPETPTPQKRQAEETTDDIRKAIMEAMEIDWNLPMEERAVVAEHNPTLLKGLPTDRTKWTEGDWKRVRLINKWKVQHGTPSSSEKNHNQEDSPDERQTSPLQIMVTTGTSHTPDTQPIRPDIELQSSPIWELPLLPEPKLKRLRYLLEISRDGYSILSDTVLNGFRILVLATPFLNESSNTSNNTEETKTQ</sequence>
<dbReference type="EMBL" id="KJ830753">
    <property type="protein sequence ID" value="AIJ28504.1"/>
    <property type="molecule type" value="Genomic_DNA"/>
</dbReference>
<organismHost>
    <name type="scientific">Penaeidae</name>
    <name type="common">penaeid shrimps</name>
    <dbReference type="NCBI Taxonomy" id="6685"/>
</organismHost>
<organism evidence="2 5">
    <name type="scientific">Infectious hypodermal and hematopoietic necrosis virus</name>
    <name type="common">IHHNV</name>
    <name type="synonym">Decapod penstyldensovirus 1</name>
    <dbReference type="NCBI Taxonomy" id="1513224"/>
    <lineage>
        <taxon>Viruses</taxon>
        <taxon>Monodnaviria</taxon>
        <taxon>Shotokuvirae</taxon>
        <taxon>Cossaviricota</taxon>
        <taxon>Quintoviricetes</taxon>
        <taxon>Piccovirales</taxon>
        <taxon>Parvoviridae</taxon>
        <taxon>Hamaparvovirinae</taxon>
        <taxon>Penstylhamaparvovirus</taxon>
        <taxon>Penstylhamaparvovirus decapod1</taxon>
    </lineage>
</organism>
<evidence type="ECO:0000313" key="4">
    <source>
        <dbReference type="EMBL" id="AIJ28504.1"/>
    </source>
</evidence>
<feature type="compositionally biased region" description="Basic and acidic residues" evidence="1">
    <location>
        <begin position="256"/>
        <end position="269"/>
    </location>
</feature>
<evidence type="ECO:0000313" key="5">
    <source>
        <dbReference type="Proteomes" id="UP000029762"/>
    </source>
</evidence>
<reference evidence="3" key="5">
    <citation type="submission" date="2003-08" db="EMBL/GenBank/DDBJ databases">
        <authorList>
            <person name="Lo C.-F."/>
            <person name="Kou G.-H."/>
        </authorList>
    </citation>
    <scope>NUCLEOTIDE SEQUENCE</scope>
</reference>
<reference evidence="4" key="7">
    <citation type="submission" date="2014-05" db="EMBL/GenBank/DDBJ databases">
        <title>Detection and genomic sequence analysis of Penaeus stylirostris Densovirus (PstDNV) in wild Penaeus penicillatus from the West Pacific Ocean.</title>
        <authorList>
            <person name="Hu W.J."/>
            <person name="Wang H."/>
            <person name="Jiang Y.Z."/>
            <person name="Zhou H.X."/>
            <person name="Liu D."/>
            <person name="Cheng J.H."/>
            <person name="Li S.F."/>
            <person name="Fang W.H."/>
            <person name="Zhou J.F."/>
        </authorList>
    </citation>
    <scope>NUCLEOTIDE SEQUENCE</scope>
</reference>
<reference evidence="2 5" key="1">
    <citation type="journal article" date="1990" name="J. Gen. Virol.">
        <title>Purification and characterization of the infectious hypodermal and haematopoietic necrosis virus of penaeid shrimps.</title>
        <authorList>
            <person name="Bonami J.R."/>
            <person name="Trumper B."/>
            <person name="Mari J."/>
            <person name="Brehelin M."/>
            <person name="Lightner D.V."/>
        </authorList>
    </citation>
    <scope>NUCLEOTIDE SEQUENCE [LARGE SCALE GENOMIC DNA]</scope>
</reference>
<proteinExistence type="predicted"/>
<name>A0A075B7J3_IHHNV</name>
<reference evidence="3" key="4">
    <citation type="journal article" date="2003" name="Fish Pathol.">
        <title>Comparison of genomic sequence of infectious hypodermal and hematopoietic necrosis virus (IHHNV) between Taiwan and other geographical isolates.</title>
        <authorList>
            <person name="Hsia H.L."/>
            <person name="Chen L.L."/>
            <person name="Peng S.E."/>
            <person name="Yu H.T."/>
            <person name="Lo C.F."/>
            <person name="Kou G.H."/>
        </authorList>
    </citation>
    <scope>NUCLEOTIDE SEQUENCE</scope>
</reference>
<dbReference type="EMBL" id="AF218266">
    <property type="protein sequence ID" value="AAF59416.2"/>
    <property type="molecule type" value="Genomic_DNA"/>
</dbReference>
<dbReference type="EMBL" id="AY362548">
    <property type="protein sequence ID" value="AAR15381.1"/>
    <property type="molecule type" value="Genomic_DNA"/>
</dbReference>
<dbReference type="OrthoDB" id="29616at10239"/>
<accession>A0A075B7J3</accession>
<reference evidence="2" key="6">
    <citation type="submission" date="2009-12" db="EMBL/GenBank/DDBJ databases">
        <authorList>
            <person name="Poulos B.T."/>
            <person name="Lightner D.V."/>
            <person name="Mari J."/>
            <person name="Bonami J.R."/>
        </authorList>
    </citation>
    <scope>NUCLEOTIDE SEQUENCE</scope>
</reference>
<evidence type="ECO:0000256" key="1">
    <source>
        <dbReference type="SAM" id="MobiDB-lite"/>
    </source>
</evidence>
<evidence type="ECO:0000313" key="2">
    <source>
        <dbReference type="EMBL" id="AAF59416.2"/>
    </source>
</evidence>
<feature type="region of interest" description="Disordered" evidence="1">
    <location>
        <begin position="247"/>
        <end position="271"/>
    </location>
</feature>
<reference evidence="2 5" key="3">
    <citation type="journal article" date="2000" name="Mar. Biotechnol.">
        <title>Use of Polymerase Chain Reaction for the Detection of Infectious Hypodermal and Hematopoietic Necrosis Virus in Penaeid Shrimp.</title>
        <authorList>
            <person name="Nunan L.M."/>
            <person name="Poulos B.T."/>
            <person name="Lightner D.V."/>
        </authorList>
    </citation>
    <scope>NUCLEOTIDE SEQUENCE [LARGE SCALE GENOMIC DNA]</scope>
</reference>
<reference evidence="2 5" key="2">
    <citation type="journal article" date="1993" name="J. Gen. Virol.">
        <title>Partial cloning of the genome of infectious hypodermal and haematopoietic necrosis virus, an unusual parvovirus pathogenic for penaeid shrimps; diagnosis of the disease using a specific probe.</title>
        <authorList>
            <person name="Mari J."/>
            <person name="Bonami J.R."/>
            <person name="Lightner D."/>
        </authorList>
    </citation>
    <scope>NUCLEOTIDE SEQUENCE [LARGE SCALE GENOMIC DNA]</scope>
</reference>